<accession>A0ABS8SVH1</accession>
<organism evidence="1 2">
    <name type="scientific">Datura stramonium</name>
    <name type="common">Jimsonweed</name>
    <name type="synonym">Common thornapple</name>
    <dbReference type="NCBI Taxonomy" id="4076"/>
    <lineage>
        <taxon>Eukaryota</taxon>
        <taxon>Viridiplantae</taxon>
        <taxon>Streptophyta</taxon>
        <taxon>Embryophyta</taxon>
        <taxon>Tracheophyta</taxon>
        <taxon>Spermatophyta</taxon>
        <taxon>Magnoliopsida</taxon>
        <taxon>eudicotyledons</taxon>
        <taxon>Gunneridae</taxon>
        <taxon>Pentapetalae</taxon>
        <taxon>asterids</taxon>
        <taxon>lamiids</taxon>
        <taxon>Solanales</taxon>
        <taxon>Solanaceae</taxon>
        <taxon>Solanoideae</taxon>
        <taxon>Datureae</taxon>
        <taxon>Datura</taxon>
    </lineage>
</organism>
<reference evidence="1 2" key="1">
    <citation type="journal article" date="2021" name="BMC Genomics">
        <title>Datura genome reveals duplications of psychoactive alkaloid biosynthetic genes and high mutation rate following tissue culture.</title>
        <authorList>
            <person name="Rajewski A."/>
            <person name="Carter-House D."/>
            <person name="Stajich J."/>
            <person name="Litt A."/>
        </authorList>
    </citation>
    <scope>NUCLEOTIDE SEQUENCE [LARGE SCALE GENOMIC DNA]</scope>
    <source>
        <strain evidence="1">AR-01</strain>
    </source>
</reference>
<dbReference type="InterPro" id="IPR032710">
    <property type="entry name" value="NTF2-like_dom_sf"/>
</dbReference>
<proteinExistence type="predicted"/>
<gene>
    <name evidence="1" type="ORF">HAX54_049462</name>
</gene>
<dbReference type="SUPFAM" id="SSF54427">
    <property type="entry name" value="NTF2-like"/>
    <property type="match status" value="1"/>
</dbReference>
<dbReference type="InterPro" id="IPR053218">
    <property type="entry name" value="Pathogen-related_defense"/>
</dbReference>
<comment type="caution">
    <text evidence="1">The sequence shown here is derived from an EMBL/GenBank/DDBJ whole genome shotgun (WGS) entry which is preliminary data.</text>
</comment>
<evidence type="ECO:0000313" key="1">
    <source>
        <dbReference type="EMBL" id="MCD7462846.1"/>
    </source>
</evidence>
<dbReference type="Proteomes" id="UP000823775">
    <property type="component" value="Unassembled WGS sequence"/>
</dbReference>
<dbReference type="PANTHER" id="PTHR31723:SF4">
    <property type="entry name" value="PATHOGENESIS-RELATED FAMILY PROTEIN"/>
    <property type="match status" value="1"/>
</dbReference>
<keyword evidence="2" id="KW-1185">Reference proteome</keyword>
<protein>
    <recommendedName>
        <fullName evidence="3">Pathogen-related protein</fullName>
    </recommendedName>
</protein>
<dbReference type="PANTHER" id="PTHR31723">
    <property type="entry name" value="PATHOGENESIS-RELATED FAMILY PROTEIN"/>
    <property type="match status" value="1"/>
</dbReference>
<sequence>MLKLGNYNAALKSSVPDEFKHYKADEESRESSNNAFRSAFPRGFALEVINVYTGPPVVTFKFRHWGFFEGPFKRHAPTGEMVQFYGVGIMKVDESLRAENIEVYYDPAEFFAGLFKGPLISESNIDDDNITIQDCPYHN</sequence>
<dbReference type="EMBL" id="JACEIK010000839">
    <property type="protein sequence ID" value="MCD7462846.1"/>
    <property type="molecule type" value="Genomic_DNA"/>
</dbReference>
<evidence type="ECO:0000313" key="2">
    <source>
        <dbReference type="Proteomes" id="UP000823775"/>
    </source>
</evidence>
<evidence type="ECO:0008006" key="3">
    <source>
        <dbReference type="Google" id="ProtNLM"/>
    </source>
</evidence>
<name>A0ABS8SVH1_DATST</name>
<dbReference type="Gene3D" id="3.10.450.50">
    <property type="match status" value="1"/>
</dbReference>